<accession>X1QMH3</accession>
<evidence type="ECO:0000256" key="1">
    <source>
        <dbReference type="SAM" id="MobiDB-lite"/>
    </source>
</evidence>
<proteinExistence type="predicted"/>
<sequence>MPREYAPSGDAAARKEDYPEEQEDDDHEQRLNPHLTTAPIYAFRDLKTVG</sequence>
<gene>
    <name evidence="2" type="ORF">S06H3_58102</name>
</gene>
<name>X1QMH3_9ZZZZ</name>
<organism evidence="2">
    <name type="scientific">marine sediment metagenome</name>
    <dbReference type="NCBI Taxonomy" id="412755"/>
    <lineage>
        <taxon>unclassified sequences</taxon>
        <taxon>metagenomes</taxon>
        <taxon>ecological metagenomes</taxon>
    </lineage>
</organism>
<protein>
    <submittedName>
        <fullName evidence="2">Uncharacterized protein</fullName>
    </submittedName>
</protein>
<comment type="caution">
    <text evidence="2">The sequence shown here is derived from an EMBL/GenBank/DDBJ whole genome shotgun (WGS) entry which is preliminary data.</text>
</comment>
<evidence type="ECO:0000313" key="2">
    <source>
        <dbReference type="EMBL" id="GAI52200.1"/>
    </source>
</evidence>
<dbReference type="EMBL" id="BARV01037576">
    <property type="protein sequence ID" value="GAI52200.1"/>
    <property type="molecule type" value="Genomic_DNA"/>
</dbReference>
<reference evidence="2" key="1">
    <citation type="journal article" date="2014" name="Front. Microbiol.">
        <title>High frequency of phylogenetically diverse reductive dehalogenase-homologous genes in deep subseafloor sedimentary metagenomes.</title>
        <authorList>
            <person name="Kawai M."/>
            <person name="Futagami T."/>
            <person name="Toyoda A."/>
            <person name="Takaki Y."/>
            <person name="Nishi S."/>
            <person name="Hori S."/>
            <person name="Arai W."/>
            <person name="Tsubouchi T."/>
            <person name="Morono Y."/>
            <person name="Uchiyama I."/>
            <person name="Ito T."/>
            <person name="Fujiyama A."/>
            <person name="Inagaki F."/>
            <person name="Takami H."/>
        </authorList>
    </citation>
    <scope>NUCLEOTIDE SEQUENCE</scope>
    <source>
        <strain evidence="2">Expedition CK06-06</strain>
    </source>
</reference>
<dbReference type="AlphaFoldDB" id="X1QMH3"/>
<feature type="non-terminal residue" evidence="2">
    <location>
        <position position="50"/>
    </location>
</feature>
<feature type="region of interest" description="Disordered" evidence="1">
    <location>
        <begin position="1"/>
        <end position="37"/>
    </location>
</feature>